<dbReference type="Gene3D" id="1.10.10.10">
    <property type="entry name" value="Winged helix-like DNA-binding domain superfamily/Winged helix DNA-binding domain"/>
    <property type="match status" value="1"/>
</dbReference>
<evidence type="ECO:0000313" key="6">
    <source>
        <dbReference type="EMBL" id="KMT57628.1"/>
    </source>
</evidence>
<dbReference type="Proteomes" id="UP000037551">
    <property type="component" value="Unassembled WGS sequence"/>
</dbReference>
<organism evidence="6 7">
    <name type="scientific">Pseudomonas fildesensis</name>
    <dbReference type="NCBI Taxonomy" id="1674920"/>
    <lineage>
        <taxon>Bacteria</taxon>
        <taxon>Pseudomonadati</taxon>
        <taxon>Pseudomonadota</taxon>
        <taxon>Gammaproteobacteria</taxon>
        <taxon>Pseudomonadales</taxon>
        <taxon>Pseudomonadaceae</taxon>
        <taxon>Pseudomonas</taxon>
    </lineage>
</organism>
<dbReference type="PANTHER" id="PTHR30537">
    <property type="entry name" value="HTH-TYPE TRANSCRIPTIONAL REGULATOR"/>
    <property type="match status" value="1"/>
</dbReference>
<dbReference type="STRING" id="1674920.ACR52_03085"/>
<sequence>MATPRFDGVELFLQIVESGNLTEAAERLNLTRSAVGKGLARLEARLGTCLLQRSTRRQRLTEDGQAYYEHCLRALAELEAAESVLESGRQQPRGRLRASLPLAFGHHYAAPALWGLMDRFAELEIEISFADRLIDVAQEGFDLAVRIGPLPDTDRLSARRLGEQAIGLAASSAYLQRIGRIERIEDLAGHRGIAYRCTHPRLDWELNDAQGRPHRARVASPLMMDDLQAVADAAIAGVGLAWLPSWLIAHYVLRGQLEAVLPSFRVQPSPIHVIWPTAAHMPAKTRCAIDALVAATPSCLAGS</sequence>
<dbReference type="RefSeq" id="WP_048720350.1">
    <property type="nucleotide sequence ID" value="NZ_LFMW01000001.1"/>
</dbReference>
<dbReference type="FunFam" id="1.10.10.10:FF:000001">
    <property type="entry name" value="LysR family transcriptional regulator"/>
    <property type="match status" value="1"/>
</dbReference>
<dbReference type="GO" id="GO:0003700">
    <property type="term" value="F:DNA-binding transcription factor activity"/>
    <property type="evidence" value="ECO:0007669"/>
    <property type="project" value="InterPro"/>
</dbReference>
<evidence type="ECO:0000313" key="7">
    <source>
        <dbReference type="Proteomes" id="UP000037551"/>
    </source>
</evidence>
<evidence type="ECO:0000256" key="1">
    <source>
        <dbReference type="ARBA" id="ARBA00009437"/>
    </source>
</evidence>
<protein>
    <submittedName>
        <fullName evidence="6">LysR family transcriptional regulator</fullName>
    </submittedName>
</protein>
<dbReference type="PROSITE" id="PS50931">
    <property type="entry name" value="HTH_LYSR"/>
    <property type="match status" value="1"/>
</dbReference>
<keyword evidence="7" id="KW-1185">Reference proteome</keyword>
<keyword evidence="3" id="KW-0238">DNA-binding</keyword>
<keyword evidence="2" id="KW-0805">Transcription regulation</keyword>
<comment type="similarity">
    <text evidence="1">Belongs to the LysR transcriptional regulatory family.</text>
</comment>
<dbReference type="CDD" id="cd08475">
    <property type="entry name" value="PBP2_CrgA_like_6"/>
    <property type="match status" value="1"/>
</dbReference>
<dbReference type="PANTHER" id="PTHR30537:SF5">
    <property type="entry name" value="HTH-TYPE TRANSCRIPTIONAL ACTIVATOR TTDR-RELATED"/>
    <property type="match status" value="1"/>
</dbReference>
<dbReference type="EMBL" id="LFMW01000001">
    <property type="protein sequence ID" value="KMT57628.1"/>
    <property type="molecule type" value="Genomic_DNA"/>
</dbReference>
<proteinExistence type="inferred from homology"/>
<keyword evidence="4" id="KW-0804">Transcription</keyword>
<dbReference type="InterPro" id="IPR036390">
    <property type="entry name" value="WH_DNA-bd_sf"/>
</dbReference>
<evidence type="ECO:0000256" key="4">
    <source>
        <dbReference type="ARBA" id="ARBA00023163"/>
    </source>
</evidence>
<dbReference type="GO" id="GO:0003677">
    <property type="term" value="F:DNA binding"/>
    <property type="evidence" value="ECO:0007669"/>
    <property type="project" value="UniProtKB-KW"/>
</dbReference>
<evidence type="ECO:0000256" key="3">
    <source>
        <dbReference type="ARBA" id="ARBA00023125"/>
    </source>
</evidence>
<dbReference type="Gene3D" id="3.40.190.290">
    <property type="match status" value="1"/>
</dbReference>
<comment type="caution">
    <text evidence="6">The sequence shown here is derived from an EMBL/GenBank/DDBJ whole genome shotgun (WGS) entry which is preliminary data.</text>
</comment>
<dbReference type="InterPro" id="IPR005119">
    <property type="entry name" value="LysR_subst-bd"/>
</dbReference>
<dbReference type="Pfam" id="PF00126">
    <property type="entry name" value="HTH_1"/>
    <property type="match status" value="1"/>
</dbReference>
<dbReference type="InterPro" id="IPR000847">
    <property type="entry name" value="LysR_HTH_N"/>
</dbReference>
<dbReference type="OrthoDB" id="9110639at2"/>
<evidence type="ECO:0000256" key="2">
    <source>
        <dbReference type="ARBA" id="ARBA00023015"/>
    </source>
</evidence>
<dbReference type="PATRIC" id="fig|1674920.3.peg.625"/>
<name>A0A0J8GA10_9PSED</name>
<dbReference type="SUPFAM" id="SSF53850">
    <property type="entry name" value="Periplasmic binding protein-like II"/>
    <property type="match status" value="1"/>
</dbReference>
<accession>A0A0J8GA10</accession>
<evidence type="ECO:0000259" key="5">
    <source>
        <dbReference type="PROSITE" id="PS50931"/>
    </source>
</evidence>
<dbReference type="InterPro" id="IPR036388">
    <property type="entry name" value="WH-like_DNA-bd_sf"/>
</dbReference>
<reference evidence="6 7" key="1">
    <citation type="submission" date="2015-06" db="EMBL/GenBank/DDBJ databases">
        <title>Draft genome sequence of an Antarctic Pseudomonas sp. strain KG01 with full potential for biotechnological applications.</title>
        <authorList>
            <person name="Pavlov M.S."/>
            <person name="Lira F."/>
            <person name="Martinez J.L."/>
            <person name="Marshall S.H."/>
        </authorList>
    </citation>
    <scope>NUCLEOTIDE SEQUENCE [LARGE SCALE GENOMIC DNA]</scope>
    <source>
        <strain evidence="6 7">KG01</strain>
    </source>
</reference>
<dbReference type="Pfam" id="PF03466">
    <property type="entry name" value="LysR_substrate"/>
    <property type="match status" value="1"/>
</dbReference>
<dbReference type="AlphaFoldDB" id="A0A0J8GA10"/>
<gene>
    <name evidence="6" type="ORF">ACR52_03085</name>
</gene>
<dbReference type="InterPro" id="IPR058163">
    <property type="entry name" value="LysR-type_TF_proteobact-type"/>
</dbReference>
<feature type="domain" description="HTH lysR-type" evidence="5">
    <location>
        <begin position="4"/>
        <end position="61"/>
    </location>
</feature>
<dbReference type="SUPFAM" id="SSF46785">
    <property type="entry name" value="Winged helix' DNA-binding domain"/>
    <property type="match status" value="1"/>
</dbReference>